<sequence>MLTMSSKSLDDSFDESLFASEIVLERKQSRKESSSYYVDEYIKTFKQDNFLTKLKRRAIKGELRSCRFRSIAWRIYLDCLPDRSEEWVTTTRTFREEYQAIRNKYDTNPYRNNNHNFEENNPLSQQESSVWNKYFQDNELKNTITQDVVRTFPEIDFFQSSVMQEMMCNILFHFARENPKITYKQGMHELLAPILFVVNSDQQALLHAKELHLLESADESTRNEIEELLNQEYLEHDTYIMFRQVMETVEPWYSHEMISFKMDSINFEPFSTSLEPSSCSVLGIKLRLIYEKILKRVDSELFFHLFNMQIEPQIFGIRWLRLLFGREFSLQDLLVIWDAIFSDGISFSLCDYIFTAMLIVIRDLLLSSNYSQCMNHLMRYPSVPDTQYILDLALHLRDPINHPEPHGYTVGVHPIEVTPSPIHVILPDVIEQKPVPSTSSSSREISERNTDSAKTPNRPKTLPILQVNTSKNQVTNQQKSSISEKPQSGQSHAHQLQPVSQRQSQNGSSSPTKVVDHPLAHPLSSDDGPSSGYSPQLTPSFPSVLFKKKTQEMKSFNKPTNLNGKELDYCCELLTNQIDILQKTLAEEELKNNDVIFLAVAKLKIARDLLKGTLKLNEID</sequence>
<evidence type="ECO:0000256" key="1">
    <source>
        <dbReference type="ARBA" id="ARBA00022468"/>
    </source>
</evidence>
<proteinExistence type="predicted"/>
<accession>T1K8Y2</accession>
<dbReference type="EMBL" id="CAEY01001885">
    <property type="status" value="NOT_ANNOTATED_CDS"/>
    <property type="molecule type" value="Genomic_DNA"/>
</dbReference>
<dbReference type="FunFam" id="1.10.472.80:FF:000038">
    <property type="entry name" value="TBC1 domain family member 5"/>
    <property type="match status" value="1"/>
</dbReference>
<dbReference type="PROSITE" id="PS50086">
    <property type="entry name" value="TBC_RABGAP"/>
    <property type="match status" value="1"/>
</dbReference>
<gene>
    <name evidence="4" type="primary">107361715</name>
</gene>
<dbReference type="AlphaFoldDB" id="T1K8Y2"/>
<dbReference type="Pfam" id="PF00566">
    <property type="entry name" value="RabGAP-TBC"/>
    <property type="match status" value="1"/>
</dbReference>
<keyword evidence="5" id="KW-1185">Reference proteome</keyword>
<dbReference type="Gene3D" id="1.10.472.80">
    <property type="entry name" value="Ypt/Rab-GAP domain of gyp1p, domain 3"/>
    <property type="match status" value="1"/>
</dbReference>
<evidence type="ECO:0000256" key="2">
    <source>
        <dbReference type="SAM" id="MobiDB-lite"/>
    </source>
</evidence>
<dbReference type="eggNOG" id="KOG1091">
    <property type="taxonomic scope" value="Eukaryota"/>
</dbReference>
<dbReference type="Proteomes" id="UP000015104">
    <property type="component" value="Unassembled WGS sequence"/>
</dbReference>
<feature type="region of interest" description="Disordered" evidence="2">
    <location>
        <begin position="433"/>
        <end position="537"/>
    </location>
</feature>
<dbReference type="SUPFAM" id="SSF47923">
    <property type="entry name" value="Ypt/Rab-GAP domain of gyp1p"/>
    <property type="match status" value="2"/>
</dbReference>
<dbReference type="InterPro" id="IPR035969">
    <property type="entry name" value="Rab-GAP_TBC_sf"/>
</dbReference>
<dbReference type="GO" id="GO:0005096">
    <property type="term" value="F:GTPase activator activity"/>
    <property type="evidence" value="ECO:0007669"/>
    <property type="project" value="UniProtKB-KW"/>
</dbReference>
<evidence type="ECO:0000259" key="3">
    <source>
        <dbReference type="PROSITE" id="PS50086"/>
    </source>
</evidence>
<dbReference type="PANTHER" id="PTHR22957:SF337">
    <property type="entry name" value="TBC1 DOMAIN FAMILY MEMBER 5"/>
    <property type="match status" value="1"/>
</dbReference>
<dbReference type="STRING" id="32264.T1K8Y2"/>
<dbReference type="EnsemblMetazoa" id="tetur07g03000.1">
    <property type="protein sequence ID" value="tetur07g03000.1"/>
    <property type="gene ID" value="tetur07g03000"/>
</dbReference>
<dbReference type="OMA" id="PWNQYFQ"/>
<keyword evidence="1" id="KW-0343">GTPase activation</keyword>
<evidence type="ECO:0000313" key="4">
    <source>
        <dbReference type="EnsemblMetazoa" id="tetur07g03000.1"/>
    </source>
</evidence>
<reference evidence="5" key="1">
    <citation type="submission" date="2011-08" db="EMBL/GenBank/DDBJ databases">
        <authorList>
            <person name="Rombauts S."/>
        </authorList>
    </citation>
    <scope>NUCLEOTIDE SEQUENCE</scope>
    <source>
        <strain evidence="5">London</strain>
    </source>
</reference>
<name>T1K8Y2_TETUR</name>
<dbReference type="Gene3D" id="1.10.8.270">
    <property type="entry name" value="putative rabgap domain of human tbc1 domain family member 14 like domains"/>
    <property type="match status" value="1"/>
</dbReference>
<protein>
    <recommendedName>
        <fullName evidence="3">Rab-GAP TBC domain-containing protein</fullName>
    </recommendedName>
</protein>
<dbReference type="HOGENOM" id="CLU_020460_1_0_1"/>
<dbReference type="OrthoDB" id="27140at2759"/>
<reference evidence="4" key="2">
    <citation type="submission" date="2015-06" db="UniProtKB">
        <authorList>
            <consortium name="EnsemblMetazoa"/>
        </authorList>
    </citation>
    <scope>IDENTIFICATION</scope>
</reference>
<dbReference type="SMART" id="SM00164">
    <property type="entry name" value="TBC"/>
    <property type="match status" value="1"/>
</dbReference>
<feature type="domain" description="Rab-GAP TBC" evidence="3">
    <location>
        <begin position="63"/>
        <end position="344"/>
    </location>
</feature>
<feature type="compositionally biased region" description="Polar residues" evidence="2">
    <location>
        <begin position="466"/>
        <end position="512"/>
    </location>
</feature>
<organism evidence="4 5">
    <name type="scientific">Tetranychus urticae</name>
    <name type="common">Two-spotted spider mite</name>
    <dbReference type="NCBI Taxonomy" id="32264"/>
    <lineage>
        <taxon>Eukaryota</taxon>
        <taxon>Metazoa</taxon>
        <taxon>Ecdysozoa</taxon>
        <taxon>Arthropoda</taxon>
        <taxon>Chelicerata</taxon>
        <taxon>Arachnida</taxon>
        <taxon>Acari</taxon>
        <taxon>Acariformes</taxon>
        <taxon>Trombidiformes</taxon>
        <taxon>Prostigmata</taxon>
        <taxon>Eleutherengona</taxon>
        <taxon>Raphignathae</taxon>
        <taxon>Tetranychoidea</taxon>
        <taxon>Tetranychidae</taxon>
        <taxon>Tetranychus</taxon>
    </lineage>
</organism>
<dbReference type="GO" id="GO:0005737">
    <property type="term" value="C:cytoplasm"/>
    <property type="evidence" value="ECO:0007669"/>
    <property type="project" value="UniProtKB-ARBA"/>
</dbReference>
<evidence type="ECO:0000313" key="5">
    <source>
        <dbReference type="Proteomes" id="UP000015104"/>
    </source>
</evidence>
<dbReference type="FunFam" id="1.10.8.270:FF:000011">
    <property type="entry name" value="TBC1 domain family member 5"/>
    <property type="match status" value="1"/>
</dbReference>
<dbReference type="InterPro" id="IPR000195">
    <property type="entry name" value="Rab-GAP-TBC_dom"/>
</dbReference>
<feature type="compositionally biased region" description="Low complexity" evidence="2">
    <location>
        <begin position="525"/>
        <end position="535"/>
    </location>
</feature>
<dbReference type="KEGG" id="tut:107361715"/>
<dbReference type="PANTHER" id="PTHR22957">
    <property type="entry name" value="TBC1 DOMAIN FAMILY MEMBER GTPASE-ACTIVATING PROTEIN"/>
    <property type="match status" value="1"/>
</dbReference>